<dbReference type="InterPro" id="IPR000182">
    <property type="entry name" value="GNAT_dom"/>
</dbReference>
<reference evidence="8 9" key="2">
    <citation type="journal article" date="2011" name="Stand. Genomic Sci.">
        <title>Complete genome sequence of Tolumonas auensis type strain (TA 4).</title>
        <authorList>
            <person name="Chertkov O."/>
            <person name="Copeland A."/>
            <person name="Lucas S."/>
            <person name="Lapidus A."/>
            <person name="Berry K.W."/>
            <person name="Detter J.C."/>
            <person name="Del Rio T.G."/>
            <person name="Hammon N."/>
            <person name="Dalin E."/>
            <person name="Tice H."/>
            <person name="Pitluck S."/>
            <person name="Richardson P."/>
            <person name="Bruce D."/>
            <person name="Goodwin L."/>
            <person name="Han C."/>
            <person name="Tapia R."/>
            <person name="Saunders E."/>
            <person name="Schmutz J."/>
            <person name="Brettin T."/>
            <person name="Larimer F."/>
            <person name="Land M."/>
            <person name="Hauser L."/>
            <person name="Spring S."/>
            <person name="Rohde M."/>
            <person name="Kyrpides N.C."/>
            <person name="Ivanova N."/>
            <person name="Goker M."/>
            <person name="Beller H.R."/>
            <person name="Klenk H.P."/>
            <person name="Woyke T."/>
        </authorList>
    </citation>
    <scope>NUCLEOTIDE SEQUENCE [LARGE SCALE GENOMIC DNA]</scope>
    <source>
        <strain evidence="9">DSM 9187 / TA4</strain>
    </source>
</reference>
<dbReference type="RefSeq" id="WP_015879889.1">
    <property type="nucleotide sequence ID" value="NC_012691.1"/>
</dbReference>
<dbReference type="InterPro" id="IPR016181">
    <property type="entry name" value="Acyl_CoA_acyltransferase"/>
</dbReference>
<feature type="domain" description="N-acetyltransferase" evidence="7">
    <location>
        <begin position="96"/>
        <end position="152"/>
    </location>
</feature>
<dbReference type="OrthoDB" id="9796171at2"/>
<keyword evidence="9" id="KW-1185">Reference proteome</keyword>
<dbReference type="SUPFAM" id="SSF55729">
    <property type="entry name" value="Acyl-CoA N-acyltransferases (Nat)"/>
    <property type="match status" value="1"/>
</dbReference>
<dbReference type="Gene3D" id="3.40.630.30">
    <property type="match status" value="1"/>
</dbReference>
<dbReference type="STRING" id="595494.Tola_2848"/>
<evidence type="ECO:0000256" key="5">
    <source>
        <dbReference type="ARBA" id="ARBA00023315"/>
    </source>
</evidence>
<reference evidence="9" key="1">
    <citation type="submission" date="2009-05" db="EMBL/GenBank/DDBJ databases">
        <title>Complete sequence of Tolumonas auensis DSM 9187.</title>
        <authorList>
            <consortium name="US DOE Joint Genome Institute"/>
            <person name="Lucas S."/>
            <person name="Copeland A."/>
            <person name="Lapidus A."/>
            <person name="Glavina del Rio T."/>
            <person name="Tice H."/>
            <person name="Bruce D."/>
            <person name="Goodwin L."/>
            <person name="Pitluck S."/>
            <person name="Chertkov O."/>
            <person name="Brettin T."/>
            <person name="Detter J.C."/>
            <person name="Han C."/>
            <person name="Larimer F."/>
            <person name="Land M."/>
            <person name="Hauser L."/>
            <person name="Kyrpides N."/>
            <person name="Mikhailova N."/>
            <person name="Spring S."/>
            <person name="Beller H."/>
        </authorList>
    </citation>
    <scope>NUCLEOTIDE SEQUENCE [LARGE SCALE GENOMIC DNA]</scope>
    <source>
        <strain evidence="9">DSM 9187 / TA4</strain>
    </source>
</reference>
<keyword evidence="2" id="KW-0678">Repressor</keyword>
<dbReference type="CDD" id="cd04301">
    <property type="entry name" value="NAT_SF"/>
    <property type="match status" value="1"/>
</dbReference>
<organism evidence="8 9">
    <name type="scientific">Tolumonas auensis (strain DSM 9187 / NBRC 110442 / TA 4)</name>
    <dbReference type="NCBI Taxonomy" id="595494"/>
    <lineage>
        <taxon>Bacteria</taxon>
        <taxon>Pseudomonadati</taxon>
        <taxon>Pseudomonadota</taxon>
        <taxon>Gammaproteobacteria</taxon>
        <taxon>Aeromonadales</taxon>
        <taxon>Aeromonadaceae</taxon>
        <taxon>Tolumonas</taxon>
    </lineage>
</organism>
<evidence type="ECO:0000313" key="9">
    <source>
        <dbReference type="Proteomes" id="UP000009073"/>
    </source>
</evidence>
<sequence length="177" mass="20148">MNWSDQFVELDKSTHDRDSFDCGETELNELIQKFAAKHMHAGISRTMVLPATTALPDNKNPICAFYTIAPSSIRRESLPEMLAKKLPRYPIPVFLLAQLAVHERYQGSGLGKIALIKALEYLWQVNGYLRAYAVVVDCLNEKAAQFYCKYGFELLCENNGRKRMYLSMKTIGQLFSS</sequence>
<evidence type="ECO:0000256" key="6">
    <source>
        <dbReference type="ARBA" id="ARBA00049880"/>
    </source>
</evidence>
<dbReference type="Proteomes" id="UP000009073">
    <property type="component" value="Chromosome"/>
</dbReference>
<evidence type="ECO:0000259" key="7">
    <source>
        <dbReference type="Pfam" id="PF00583"/>
    </source>
</evidence>
<evidence type="ECO:0000256" key="2">
    <source>
        <dbReference type="ARBA" id="ARBA00022491"/>
    </source>
</evidence>
<dbReference type="HOGENOM" id="CLU_101288_3_0_6"/>
<gene>
    <name evidence="8" type="ordered locus">Tola_2848</name>
</gene>
<dbReference type="KEGG" id="tau:Tola_2848"/>
<evidence type="ECO:0000313" key="8">
    <source>
        <dbReference type="EMBL" id="ACQ94440.1"/>
    </source>
</evidence>
<comment type="catalytic activity">
    <reaction evidence="6">
        <text>glycyl-tRNA(Gly) + acetyl-CoA = N-acetylglycyl-tRNA(Gly) + CoA + H(+)</text>
        <dbReference type="Rhea" id="RHEA:81867"/>
        <dbReference type="Rhea" id="RHEA-COMP:9683"/>
        <dbReference type="Rhea" id="RHEA-COMP:19766"/>
        <dbReference type="ChEBI" id="CHEBI:15378"/>
        <dbReference type="ChEBI" id="CHEBI:57287"/>
        <dbReference type="ChEBI" id="CHEBI:57288"/>
        <dbReference type="ChEBI" id="CHEBI:78522"/>
        <dbReference type="ChEBI" id="CHEBI:232036"/>
    </reaction>
</comment>
<evidence type="ECO:0000256" key="1">
    <source>
        <dbReference type="ARBA" id="ARBA00009342"/>
    </source>
</evidence>
<proteinExistence type="inferred from homology"/>
<dbReference type="AlphaFoldDB" id="C4LCD6"/>
<accession>C4LCD6</accession>
<comment type="similarity">
    <text evidence="1">Belongs to the acetyltransferase family. GNAT subfamily.</text>
</comment>
<evidence type="ECO:0000256" key="4">
    <source>
        <dbReference type="ARBA" id="ARBA00022679"/>
    </source>
</evidence>
<name>C4LCD6_TOLAT</name>
<evidence type="ECO:0000256" key="3">
    <source>
        <dbReference type="ARBA" id="ARBA00022649"/>
    </source>
</evidence>
<dbReference type="eggNOG" id="COG0454">
    <property type="taxonomic scope" value="Bacteria"/>
</dbReference>
<protein>
    <submittedName>
        <fullName evidence="8">GCN5-related N-acetyltransferase</fullName>
    </submittedName>
</protein>
<dbReference type="EMBL" id="CP001616">
    <property type="protein sequence ID" value="ACQ94440.1"/>
    <property type="molecule type" value="Genomic_DNA"/>
</dbReference>
<keyword evidence="5" id="KW-0012">Acyltransferase</keyword>
<dbReference type="PANTHER" id="PTHR36449:SF1">
    <property type="entry name" value="ACETYLTRANSFERASE"/>
    <property type="match status" value="1"/>
</dbReference>
<keyword evidence="3" id="KW-1277">Toxin-antitoxin system</keyword>
<dbReference type="PANTHER" id="PTHR36449">
    <property type="entry name" value="ACETYLTRANSFERASE-RELATED"/>
    <property type="match status" value="1"/>
</dbReference>
<dbReference type="Pfam" id="PF00583">
    <property type="entry name" value="Acetyltransf_1"/>
    <property type="match status" value="1"/>
</dbReference>
<dbReference type="GO" id="GO:0016747">
    <property type="term" value="F:acyltransferase activity, transferring groups other than amino-acyl groups"/>
    <property type="evidence" value="ECO:0007669"/>
    <property type="project" value="InterPro"/>
</dbReference>
<keyword evidence="4 8" id="KW-0808">Transferase</keyword>